<evidence type="ECO:0000256" key="1">
    <source>
        <dbReference type="SAM" id="MobiDB-lite"/>
    </source>
</evidence>
<sequence>MPALARDTAERVESGTQIEQRKTELVTNEVQ</sequence>
<accession>F3Z0A6</accession>
<feature type="region of interest" description="Disordered" evidence="1">
    <location>
        <begin position="1"/>
        <end position="31"/>
    </location>
</feature>
<dbReference type="EMBL" id="CP003221">
    <property type="protein sequence ID" value="EGJ49808.1"/>
    <property type="molecule type" value="Genomic_DNA"/>
</dbReference>
<dbReference type="HOGENOM" id="CLU_3396145_0_0_7"/>
<dbReference type="Proteomes" id="UP000007844">
    <property type="component" value="Chromosome"/>
</dbReference>
<gene>
    <name evidence="2" type="ORF">Desaf_1471</name>
</gene>
<keyword evidence="3" id="KW-1185">Reference proteome</keyword>
<dbReference type="AlphaFoldDB" id="F3Z0A6"/>
<evidence type="ECO:0000313" key="3">
    <source>
        <dbReference type="Proteomes" id="UP000007844"/>
    </source>
</evidence>
<evidence type="ECO:0000313" key="2">
    <source>
        <dbReference type="EMBL" id="EGJ49808.1"/>
    </source>
</evidence>
<dbReference type="KEGG" id="daf:Desaf_1471"/>
<organism evidence="2 3">
    <name type="scientific">Desulfocurvibacter africanus subsp. africanus str. Walvis Bay</name>
    <dbReference type="NCBI Taxonomy" id="690850"/>
    <lineage>
        <taxon>Bacteria</taxon>
        <taxon>Pseudomonadati</taxon>
        <taxon>Thermodesulfobacteriota</taxon>
        <taxon>Desulfovibrionia</taxon>
        <taxon>Desulfovibrionales</taxon>
        <taxon>Desulfovibrionaceae</taxon>
        <taxon>Desulfocurvibacter</taxon>
    </lineage>
</organism>
<proteinExistence type="predicted"/>
<feature type="compositionally biased region" description="Basic and acidic residues" evidence="1">
    <location>
        <begin position="7"/>
        <end position="24"/>
    </location>
</feature>
<reference evidence="2 3" key="1">
    <citation type="journal article" date="2011" name="J. Bacteriol.">
        <title>Genome sequence of the mercury-methylating and pleomorphic Desulfovibrio africanus Strain Walvis Bay.</title>
        <authorList>
            <person name="Brown S.D."/>
            <person name="Wall J.D."/>
            <person name="Kucken A.M."/>
            <person name="Gilmour C.C."/>
            <person name="Podar M."/>
            <person name="Brandt C.C."/>
            <person name="Teshima H."/>
            <person name="Detter J.C."/>
            <person name="Han C.S."/>
            <person name="Land M.L."/>
            <person name="Lucas S."/>
            <person name="Han J."/>
            <person name="Pennacchio L."/>
            <person name="Nolan M."/>
            <person name="Pitluck S."/>
            <person name="Woyke T."/>
            <person name="Goodwin L."/>
            <person name="Palumbo A.V."/>
            <person name="Elias D.A."/>
        </authorList>
    </citation>
    <scope>NUCLEOTIDE SEQUENCE [LARGE SCALE GENOMIC DNA]</scope>
    <source>
        <strain evidence="2 3">Walvis Bay</strain>
    </source>
</reference>
<protein>
    <submittedName>
        <fullName evidence="2">Uncharacterized protein</fullName>
    </submittedName>
</protein>
<name>F3Z0A6_DESAF</name>